<dbReference type="AlphaFoldDB" id="A0A484IBF7"/>
<organism evidence="1 2">
    <name type="scientific">Candidatus Nitrosocosmicus franklandianus</name>
    <dbReference type="NCBI Taxonomy" id="1798806"/>
    <lineage>
        <taxon>Archaea</taxon>
        <taxon>Nitrososphaerota</taxon>
        <taxon>Nitrososphaeria</taxon>
        <taxon>Nitrososphaerales</taxon>
        <taxon>Nitrososphaeraceae</taxon>
        <taxon>Candidatus Nitrosocosmicus</taxon>
    </lineage>
</organism>
<dbReference type="EMBL" id="LR216287">
    <property type="protein sequence ID" value="VFJ15103.1"/>
    <property type="molecule type" value="Genomic_DNA"/>
</dbReference>
<evidence type="ECO:0000313" key="2">
    <source>
        <dbReference type="Proteomes" id="UP000294299"/>
    </source>
</evidence>
<dbReference type="GeneID" id="39421924"/>
<proteinExistence type="predicted"/>
<gene>
    <name evidence="1" type="ORF">NFRAN_2780</name>
</gene>
<reference evidence="1 2" key="1">
    <citation type="submission" date="2019-02" db="EMBL/GenBank/DDBJ databases">
        <authorList>
            <person name="Lehtovirta-Morley E L."/>
        </authorList>
    </citation>
    <scope>NUCLEOTIDE SEQUENCE [LARGE SCALE GENOMIC DNA]</scope>
    <source>
        <strain evidence="1">NFRAN1</strain>
    </source>
</reference>
<dbReference type="KEGG" id="nfn:NFRAN_2780"/>
<dbReference type="OrthoDB" id="6387at2157"/>
<name>A0A484IBF7_9ARCH</name>
<evidence type="ECO:0000313" key="1">
    <source>
        <dbReference type="EMBL" id="VFJ15103.1"/>
    </source>
</evidence>
<dbReference type="Proteomes" id="UP000294299">
    <property type="component" value="Chromosome NFRAN"/>
</dbReference>
<protein>
    <submittedName>
        <fullName evidence="1">Uncharacterized protein</fullName>
    </submittedName>
</protein>
<dbReference type="RefSeq" id="WP_134485127.1">
    <property type="nucleotide sequence ID" value="NZ_LR216287.1"/>
</dbReference>
<keyword evidence="2" id="KW-1185">Reference proteome</keyword>
<sequence>MTDVLWREGWLKPLSIESLPNDICSICKEEFEDLDFVAACEFCEIGLSHELCCNKHITSHHMNQLKEKINKHREKRLHSHQ</sequence>
<accession>A0A484IBF7</accession>